<evidence type="ECO:0000313" key="1">
    <source>
        <dbReference type="EMBL" id="KKL68761.1"/>
    </source>
</evidence>
<accession>A0A0F9ER93</accession>
<comment type="caution">
    <text evidence="1">The sequence shown here is derived from an EMBL/GenBank/DDBJ whole genome shotgun (WGS) entry which is preliminary data.</text>
</comment>
<organism evidence="1">
    <name type="scientific">marine sediment metagenome</name>
    <dbReference type="NCBI Taxonomy" id="412755"/>
    <lineage>
        <taxon>unclassified sequences</taxon>
        <taxon>metagenomes</taxon>
        <taxon>ecological metagenomes</taxon>
    </lineage>
</organism>
<sequence length="29" mass="3460">MIIEVFGEAKEVKQVVRLNIKRREYGIQI</sequence>
<dbReference type="EMBL" id="LAZR01026435">
    <property type="protein sequence ID" value="KKL68761.1"/>
    <property type="molecule type" value="Genomic_DNA"/>
</dbReference>
<reference evidence="1" key="1">
    <citation type="journal article" date="2015" name="Nature">
        <title>Complex archaea that bridge the gap between prokaryotes and eukaryotes.</title>
        <authorList>
            <person name="Spang A."/>
            <person name="Saw J.H."/>
            <person name="Jorgensen S.L."/>
            <person name="Zaremba-Niedzwiedzka K."/>
            <person name="Martijn J."/>
            <person name="Lind A.E."/>
            <person name="van Eijk R."/>
            <person name="Schleper C."/>
            <person name="Guy L."/>
            <person name="Ettema T.J."/>
        </authorList>
    </citation>
    <scope>NUCLEOTIDE SEQUENCE</scope>
</reference>
<name>A0A0F9ER93_9ZZZZ</name>
<protein>
    <submittedName>
        <fullName evidence="1">Uncharacterized protein</fullName>
    </submittedName>
</protein>
<gene>
    <name evidence="1" type="ORF">LCGC14_2121790</name>
</gene>
<dbReference type="AlphaFoldDB" id="A0A0F9ER93"/>
<proteinExistence type="predicted"/>
<feature type="non-terminal residue" evidence="1">
    <location>
        <position position="29"/>
    </location>
</feature>